<dbReference type="PROSITE" id="PS51194">
    <property type="entry name" value="HELICASE_CTER"/>
    <property type="match status" value="1"/>
</dbReference>
<dbReference type="PROSITE" id="PS51192">
    <property type="entry name" value="HELICASE_ATP_BIND_1"/>
    <property type="match status" value="1"/>
</dbReference>
<dbReference type="InterPro" id="IPR048333">
    <property type="entry name" value="HA2_WH"/>
</dbReference>
<evidence type="ECO:0000256" key="6">
    <source>
        <dbReference type="ARBA" id="ARBA00038040"/>
    </source>
</evidence>
<keyword evidence="3" id="KW-0378">Hydrolase</keyword>
<dbReference type="PANTHER" id="PTHR18934">
    <property type="entry name" value="ATP-DEPENDENT RNA HELICASE"/>
    <property type="match status" value="1"/>
</dbReference>
<gene>
    <name evidence="10" type="ORF">HK105_200576</name>
</gene>
<dbReference type="Pfam" id="PF00270">
    <property type="entry name" value="DEAD"/>
    <property type="match status" value="1"/>
</dbReference>
<dbReference type="SMART" id="SM00490">
    <property type="entry name" value="HELICc"/>
    <property type="match status" value="1"/>
</dbReference>
<dbReference type="PROSITE" id="PS00690">
    <property type="entry name" value="DEAH_ATP_HELICASE"/>
    <property type="match status" value="1"/>
</dbReference>
<feature type="domain" description="Helicase ATP-binding" evidence="8">
    <location>
        <begin position="435"/>
        <end position="598"/>
    </location>
</feature>
<organism evidence="10 11">
    <name type="scientific">Polyrhizophydium stewartii</name>
    <dbReference type="NCBI Taxonomy" id="2732419"/>
    <lineage>
        <taxon>Eukaryota</taxon>
        <taxon>Fungi</taxon>
        <taxon>Fungi incertae sedis</taxon>
        <taxon>Chytridiomycota</taxon>
        <taxon>Chytridiomycota incertae sedis</taxon>
        <taxon>Chytridiomycetes</taxon>
        <taxon>Rhizophydiales</taxon>
        <taxon>Rhizophydiales incertae sedis</taxon>
        <taxon>Polyrhizophydium</taxon>
    </lineage>
</organism>
<sequence>MSKRDLRVSEGFVASGDADRLESSAPARGGLLFRPKNGGGGSDERHVFKAPAPRASVLGLDRLAEQKRQEKLAAETHAQAQAQPRDDAGRRYRQRAPETPSEPGGLSEAARDRLSAHRRERDRFREGGLHLSSRDGRPNPGSTSLWSSETPRMRPATAATSAGLGRGLDSGDSGARAELEFDPEQDRQLDRDWYSMEDSGTMDESHNPFGDNDGYYRRKEEEFARQQMIHESLKSLILDGMQKRVSARQAQFNRDNDLWEKNRMLTSGVVQRATADPDFDDDSERFSNHQSRVHVLVRNLKPPFLEGKIVFTKQLDPVQVLRDPTADLAVIARKGSRLVKEKREQQERAKAAGKTFNLAGTSLGNILGVAKQKSGTAKAGQERPPSTDDADFKSESRFADHMKAKSDAVSAFARSKSLREQRQFLPAFAVREDLLKVIGENQIIIVVGQTGSGKTTQLAQYLHEAGYTKRGIIGCTQPRRVAAMSVAKRVSEEMGTNLGDLVGYSIRFEDCTSKNTIIKYMTDGVLLRESLTQPDLDHYSCIIMDEAHERSINTDVLLGLIKRVVSRRLDLKLIVTSATMNADKFANFFVNAPITEIPGRTFPVDVIFSKNPCEDYVESAVKQVLAIHLSHPPGDILVFMTGQEDIEATCAVIAERLEQLDDPPPLSILPIYSQLPADLQAKIFERAANNARKVIVATNIAETSLTVDGIMYVVDSGYSKLKVYNPRIGMDSLQITPISQANANQRSGRAGRTGPGTCYRLYTESAFINEMFPNNIPEIQRTNLSNVVLMLKTLGVKNLLEFDFMDPPPQDTILNSMYQLWILGALDDLGDLTKSGRKMAEFPVDPSLAKMLIMAEALGCTVEILTIVSMLSVPSIFYRPKERAEESDAAREKFFVGESDHLTLLHIYNQWKANNYSDAWCSEHFLHAKGLRKGREVRTQLADIMKTQRIAMISCGSDWDVVRKCICSAYFHQSARLKGIGEYINMRTGMPCHLHPTSALYGRGFTPDYIVYHELVMTSKEYMQCVTAVDGTWLAELGPMFFSLKEAGFTQRDKRRQDRLDAMEMDERLRESQERQRQVRERERARTEQIQPRSQIVTPGARREPTPLRKSRKFGL</sequence>
<keyword evidence="2" id="KW-0547">Nucleotide-binding</keyword>
<dbReference type="SUPFAM" id="SSF52540">
    <property type="entry name" value="P-loop containing nucleoside triphosphate hydrolases"/>
    <property type="match status" value="1"/>
</dbReference>
<dbReference type="EC" id="3.6.4.13" evidence="1"/>
<evidence type="ECO:0000313" key="10">
    <source>
        <dbReference type="EMBL" id="KAL2919662.1"/>
    </source>
</evidence>
<accession>A0ABR4NJG7</accession>
<feature type="region of interest" description="Disordered" evidence="7">
    <location>
        <begin position="67"/>
        <end position="187"/>
    </location>
</feature>
<feature type="domain" description="Helicase C-terminal" evidence="9">
    <location>
        <begin position="620"/>
        <end position="795"/>
    </location>
</feature>
<evidence type="ECO:0000256" key="5">
    <source>
        <dbReference type="ARBA" id="ARBA00022840"/>
    </source>
</evidence>
<protein>
    <recommendedName>
        <fullName evidence="1">RNA helicase</fullName>
        <ecNumber evidence="1">3.6.4.13</ecNumber>
    </recommendedName>
</protein>
<dbReference type="CDD" id="cd18791">
    <property type="entry name" value="SF2_C_RHA"/>
    <property type="match status" value="1"/>
</dbReference>
<feature type="compositionally biased region" description="Polar residues" evidence="7">
    <location>
        <begin position="140"/>
        <end position="150"/>
    </location>
</feature>
<dbReference type="Pfam" id="PF21010">
    <property type="entry name" value="HA2_C"/>
    <property type="match status" value="1"/>
</dbReference>
<keyword evidence="11" id="KW-1185">Reference proteome</keyword>
<evidence type="ECO:0000256" key="7">
    <source>
        <dbReference type="SAM" id="MobiDB-lite"/>
    </source>
</evidence>
<dbReference type="Proteomes" id="UP001527925">
    <property type="component" value="Unassembled WGS sequence"/>
</dbReference>
<feature type="compositionally biased region" description="Basic and acidic residues" evidence="7">
    <location>
        <begin position="175"/>
        <end position="187"/>
    </location>
</feature>
<feature type="region of interest" description="Disordered" evidence="7">
    <location>
        <begin position="1064"/>
        <end position="1116"/>
    </location>
</feature>
<dbReference type="InterPro" id="IPR007502">
    <property type="entry name" value="Helicase-assoc_dom"/>
</dbReference>
<dbReference type="SMART" id="SM00487">
    <property type="entry name" value="DEXDc"/>
    <property type="match status" value="1"/>
</dbReference>
<evidence type="ECO:0000256" key="2">
    <source>
        <dbReference type="ARBA" id="ARBA00022741"/>
    </source>
</evidence>
<comment type="caution">
    <text evidence="10">The sequence shown here is derived from an EMBL/GenBank/DDBJ whole genome shotgun (WGS) entry which is preliminary data.</text>
</comment>
<evidence type="ECO:0000256" key="4">
    <source>
        <dbReference type="ARBA" id="ARBA00022806"/>
    </source>
</evidence>
<comment type="similarity">
    <text evidence="6">Belongs to the DEAD box helicase family. DEAH subfamily. PRP16 sub-subfamily.</text>
</comment>
<feature type="compositionally biased region" description="Basic and acidic residues" evidence="7">
    <location>
        <begin position="109"/>
        <end position="137"/>
    </location>
</feature>
<dbReference type="InterPro" id="IPR011709">
    <property type="entry name" value="DEAD-box_helicase_OB_fold"/>
</dbReference>
<keyword evidence="5" id="KW-0067">ATP-binding</keyword>
<dbReference type="Gene3D" id="3.40.50.300">
    <property type="entry name" value="P-loop containing nucleotide triphosphate hydrolases"/>
    <property type="match status" value="2"/>
</dbReference>
<evidence type="ECO:0000256" key="1">
    <source>
        <dbReference type="ARBA" id="ARBA00012552"/>
    </source>
</evidence>
<reference evidence="10 11" key="1">
    <citation type="submission" date="2023-09" db="EMBL/GenBank/DDBJ databases">
        <title>Pangenome analysis of Batrachochytrium dendrobatidis and related Chytrids.</title>
        <authorList>
            <person name="Yacoub M.N."/>
            <person name="Stajich J.E."/>
            <person name="James T.Y."/>
        </authorList>
    </citation>
    <scope>NUCLEOTIDE SEQUENCE [LARGE SCALE GENOMIC DNA]</scope>
    <source>
        <strain evidence="10 11">JEL0888</strain>
    </source>
</reference>
<evidence type="ECO:0000259" key="9">
    <source>
        <dbReference type="PROSITE" id="PS51194"/>
    </source>
</evidence>
<dbReference type="InterPro" id="IPR011545">
    <property type="entry name" value="DEAD/DEAH_box_helicase_dom"/>
</dbReference>
<dbReference type="Pfam" id="PF04408">
    <property type="entry name" value="WHD_HA2"/>
    <property type="match status" value="1"/>
</dbReference>
<proteinExistence type="inferred from homology"/>
<dbReference type="SMART" id="SM00847">
    <property type="entry name" value="HA2"/>
    <property type="match status" value="1"/>
</dbReference>
<dbReference type="InterPro" id="IPR014001">
    <property type="entry name" value="Helicase_ATP-bd"/>
</dbReference>
<evidence type="ECO:0000313" key="11">
    <source>
        <dbReference type="Proteomes" id="UP001527925"/>
    </source>
</evidence>
<evidence type="ECO:0000256" key="3">
    <source>
        <dbReference type="ARBA" id="ARBA00022801"/>
    </source>
</evidence>
<name>A0ABR4NJG7_9FUNG</name>
<dbReference type="Gene3D" id="1.20.120.1080">
    <property type="match status" value="1"/>
</dbReference>
<dbReference type="EMBL" id="JADGIZ020000002">
    <property type="protein sequence ID" value="KAL2919662.1"/>
    <property type="molecule type" value="Genomic_DNA"/>
</dbReference>
<dbReference type="PANTHER" id="PTHR18934:SF91">
    <property type="entry name" value="PRE-MRNA-SPLICING FACTOR ATP-DEPENDENT RNA HELICASE PRP16"/>
    <property type="match status" value="1"/>
</dbReference>
<feature type="compositionally biased region" description="Basic and acidic residues" evidence="7">
    <location>
        <begin position="1064"/>
        <end position="1087"/>
    </location>
</feature>
<dbReference type="InterPro" id="IPR027417">
    <property type="entry name" value="P-loop_NTPase"/>
</dbReference>
<keyword evidence="4" id="KW-0347">Helicase</keyword>
<feature type="region of interest" description="Disordered" evidence="7">
    <location>
        <begin position="1"/>
        <end position="53"/>
    </location>
</feature>
<dbReference type="InterPro" id="IPR001650">
    <property type="entry name" value="Helicase_C-like"/>
</dbReference>
<dbReference type="Pfam" id="PF07717">
    <property type="entry name" value="OB_NTP_bind"/>
    <property type="match status" value="1"/>
</dbReference>
<dbReference type="InterPro" id="IPR002464">
    <property type="entry name" value="DNA/RNA_helicase_DEAH_CS"/>
</dbReference>
<evidence type="ECO:0000259" key="8">
    <source>
        <dbReference type="PROSITE" id="PS51192"/>
    </source>
</evidence>
<dbReference type="Pfam" id="PF00271">
    <property type="entry name" value="Helicase_C"/>
    <property type="match status" value="1"/>
</dbReference>
<feature type="region of interest" description="Disordered" evidence="7">
    <location>
        <begin position="373"/>
        <end position="392"/>
    </location>
</feature>